<dbReference type="EMBL" id="JAHDYR010000005">
    <property type="protein sequence ID" value="KAG9396544.1"/>
    <property type="molecule type" value="Genomic_DNA"/>
</dbReference>
<evidence type="ECO:0000313" key="2">
    <source>
        <dbReference type="Proteomes" id="UP000717585"/>
    </source>
</evidence>
<keyword evidence="2" id="KW-1185">Reference proteome</keyword>
<organism evidence="1 2">
    <name type="scientific">Carpediemonas membranifera</name>
    <dbReference type="NCBI Taxonomy" id="201153"/>
    <lineage>
        <taxon>Eukaryota</taxon>
        <taxon>Metamonada</taxon>
        <taxon>Carpediemonas-like organisms</taxon>
        <taxon>Carpediemonas</taxon>
    </lineage>
</organism>
<accession>A0A8J6B8P0</accession>
<name>A0A8J6B8P0_9EUKA</name>
<gene>
    <name evidence="1" type="ORF">J8273_1549</name>
</gene>
<dbReference type="AlphaFoldDB" id="A0A8J6B8P0"/>
<dbReference type="Proteomes" id="UP000717585">
    <property type="component" value="Unassembled WGS sequence"/>
</dbReference>
<protein>
    <submittedName>
        <fullName evidence="1">Spinocerebellar ataxia type 10 protein domain</fullName>
    </submittedName>
</protein>
<reference evidence="1" key="1">
    <citation type="submission" date="2021-05" db="EMBL/GenBank/DDBJ databases">
        <title>A free-living protist that lacks canonical eukaryotic 1 DNA replication and segregation systems.</title>
        <authorList>
            <person name="Salas-Leiva D.E."/>
            <person name="Tromer E.C."/>
            <person name="Curtis B.A."/>
            <person name="Jerlstrom-Hultqvist J."/>
            <person name="Kolisko M."/>
            <person name="Yi Z."/>
            <person name="Salas-Leiva J.S."/>
            <person name="Gallot-Lavallee L."/>
            <person name="Kops G.J.P.L."/>
            <person name="Archibald J.M."/>
            <person name="Simpson A.G.B."/>
            <person name="Roger A.J."/>
        </authorList>
    </citation>
    <scope>NUCLEOTIDE SEQUENCE</scope>
    <source>
        <strain evidence="1">BICM</strain>
    </source>
</reference>
<comment type="caution">
    <text evidence="1">The sequence shown here is derived from an EMBL/GenBank/DDBJ whole genome shotgun (WGS) entry which is preliminary data.</text>
</comment>
<evidence type="ECO:0000313" key="1">
    <source>
        <dbReference type="EMBL" id="KAG9396544.1"/>
    </source>
</evidence>
<sequence length="302" mass="33102">MDSVSLLRECSRVAELSDAVKASFEAVFAEWDFENELSNLPRLAKAIQAAEDRRRMNHFLYNVIALVCLRRPLKDFTSVAQQFTLDSSFPLTMTAFNTALLALTELSRGIESLQPDERDYAVASGAYGLLCTLVTMASRGIIARPHTLEGPRPNPETAEDMCQHYGFDITDLPAEVTGGVIGVALGRVRLLVLKLLANMTYQCGSAQTYAREAGMLGVFAAGATDDPTTRLGREYGVLLVRNVLEASDENHRVMEALLSRPVPVDDAPEEPRRRTTVRLEVDDDEGVDAVRGCGSGDIEDSF</sequence>
<proteinExistence type="predicted"/>